<accession>A0ABX2IDG9</accession>
<dbReference type="GO" id="GO:0016787">
    <property type="term" value="F:hydrolase activity"/>
    <property type="evidence" value="ECO:0007669"/>
    <property type="project" value="UniProtKB-KW"/>
</dbReference>
<name>A0ABX2IDG9_9RHOO</name>
<feature type="domain" description="AB hydrolase-1" evidence="1">
    <location>
        <begin position="14"/>
        <end position="249"/>
    </location>
</feature>
<dbReference type="Gene3D" id="3.40.50.1820">
    <property type="entry name" value="alpha/beta hydrolase"/>
    <property type="match status" value="1"/>
</dbReference>
<reference evidence="2 3" key="1">
    <citation type="submission" date="2020-06" db="EMBL/GenBank/DDBJ databases">
        <title>Draft genome of Uliginosibacterium sp. IMCC34675.</title>
        <authorList>
            <person name="Song J."/>
        </authorList>
    </citation>
    <scope>NUCLEOTIDE SEQUENCE [LARGE SCALE GENOMIC DNA]</scope>
    <source>
        <strain evidence="2 3">IMCC34675</strain>
    </source>
</reference>
<organism evidence="2 3">
    <name type="scientific">Uliginosibacterium aquaticum</name>
    <dbReference type="NCBI Taxonomy" id="2731212"/>
    <lineage>
        <taxon>Bacteria</taxon>
        <taxon>Pseudomonadati</taxon>
        <taxon>Pseudomonadota</taxon>
        <taxon>Betaproteobacteria</taxon>
        <taxon>Rhodocyclales</taxon>
        <taxon>Zoogloeaceae</taxon>
        <taxon>Uliginosibacterium</taxon>
    </lineage>
</organism>
<dbReference type="InterPro" id="IPR000073">
    <property type="entry name" value="AB_hydrolase_1"/>
</dbReference>
<dbReference type="EMBL" id="JABCSC020000001">
    <property type="protein sequence ID" value="NSL54599.1"/>
    <property type="molecule type" value="Genomic_DNA"/>
</dbReference>
<proteinExistence type="predicted"/>
<protein>
    <submittedName>
        <fullName evidence="2">Alpha/beta fold hydrolase</fullName>
    </submittedName>
</protein>
<evidence type="ECO:0000259" key="1">
    <source>
        <dbReference type="Pfam" id="PF00561"/>
    </source>
</evidence>
<gene>
    <name evidence="2" type="ORF">HJ583_006160</name>
</gene>
<evidence type="ECO:0000313" key="3">
    <source>
        <dbReference type="Proteomes" id="UP000778523"/>
    </source>
</evidence>
<dbReference type="PANTHER" id="PTHR43798:SF33">
    <property type="entry name" value="HYDROLASE, PUTATIVE (AFU_ORTHOLOGUE AFUA_2G14860)-RELATED"/>
    <property type="match status" value="1"/>
</dbReference>
<dbReference type="PRINTS" id="PR00111">
    <property type="entry name" value="ABHYDROLASE"/>
</dbReference>
<evidence type="ECO:0000313" key="2">
    <source>
        <dbReference type="EMBL" id="NSL54599.1"/>
    </source>
</evidence>
<keyword evidence="2" id="KW-0378">Hydrolase</keyword>
<dbReference type="Pfam" id="PF00561">
    <property type="entry name" value="Abhydrolase_1"/>
    <property type="match status" value="1"/>
</dbReference>
<dbReference type="PANTHER" id="PTHR43798">
    <property type="entry name" value="MONOACYLGLYCEROL LIPASE"/>
    <property type="match status" value="1"/>
</dbReference>
<dbReference type="SUPFAM" id="SSF53474">
    <property type="entry name" value="alpha/beta-Hydrolases"/>
    <property type="match status" value="1"/>
</dbReference>
<dbReference type="Proteomes" id="UP000778523">
    <property type="component" value="Unassembled WGS sequence"/>
</dbReference>
<comment type="caution">
    <text evidence="2">The sequence shown here is derived from an EMBL/GenBank/DDBJ whole genome shotgun (WGS) entry which is preliminary data.</text>
</comment>
<keyword evidence="3" id="KW-1185">Reference proteome</keyword>
<dbReference type="InterPro" id="IPR029058">
    <property type="entry name" value="AB_hydrolase_fold"/>
</dbReference>
<dbReference type="InterPro" id="IPR050266">
    <property type="entry name" value="AB_hydrolase_sf"/>
</dbReference>
<sequence length="264" mass="28665">MAYTEWGRPDNPRVLICVHGLSRNGRDFDVLAAALSGDYRVICPDIAGRGDSDWLADKSAYAVPSYVPHLLSLIARLDVERVDWLGTSMGGLIGMALAAMPGNPIRRLILNDVGPVLSAAALSRIGDYVGRAPHFVALEEAERYLRGVCPGFGPLSDAQWRQLTLSSLRPEGNGWRMHYDPAIGDAMRAQPLKTDMLLWPMYDAITAPTLVLRGVDSDLLSHATAEAMSRRGPCARHVEIAATGHAPMLMDPAQIGIVREFLVG</sequence>